<organism evidence="3 4">
    <name type="scientific">Cytospora schulzeri</name>
    <dbReference type="NCBI Taxonomy" id="448051"/>
    <lineage>
        <taxon>Eukaryota</taxon>
        <taxon>Fungi</taxon>
        <taxon>Dikarya</taxon>
        <taxon>Ascomycota</taxon>
        <taxon>Pezizomycotina</taxon>
        <taxon>Sordariomycetes</taxon>
        <taxon>Sordariomycetidae</taxon>
        <taxon>Diaporthales</taxon>
        <taxon>Cytosporaceae</taxon>
        <taxon>Cytospora</taxon>
    </lineage>
</organism>
<protein>
    <submittedName>
        <fullName evidence="3">Uncharacterized protein</fullName>
    </submittedName>
</protein>
<gene>
    <name evidence="3" type="ORF">VMCG_02365</name>
</gene>
<dbReference type="AlphaFoldDB" id="A0A423X164"/>
<evidence type="ECO:0000313" key="4">
    <source>
        <dbReference type="Proteomes" id="UP000283895"/>
    </source>
</evidence>
<feature type="compositionally biased region" description="Polar residues" evidence="1">
    <location>
        <begin position="176"/>
        <end position="195"/>
    </location>
</feature>
<dbReference type="EMBL" id="LKEA01000004">
    <property type="protein sequence ID" value="ROW09498.1"/>
    <property type="molecule type" value="Genomic_DNA"/>
</dbReference>
<evidence type="ECO:0000256" key="1">
    <source>
        <dbReference type="SAM" id="MobiDB-lite"/>
    </source>
</evidence>
<dbReference type="OrthoDB" id="10627366at2759"/>
<name>A0A423X164_9PEZI</name>
<sequence length="221" mass="22336">MTPFKIIAYLTFAVLFVGKTVNFAAAEVNTSATIASASGTSSQGVIHPKTRGFAPLEGSIAGLLSMLSEESVARTHAINTTSTSTVATPSNNTSAFMSPSVTSSRTSVSVTPWSTVSFTLTFPSLPHNRSASSIVHNNSTRAATASGFSNANFTVTFTHAPPTGTGQAHSVSIISQPTQPTSAGPAAPTSSTKNGGSHGVQPVSGGLVVVIVCLGGILLSL</sequence>
<comment type="caution">
    <text evidence="3">The sequence shown here is derived from an EMBL/GenBank/DDBJ whole genome shotgun (WGS) entry which is preliminary data.</text>
</comment>
<evidence type="ECO:0000313" key="3">
    <source>
        <dbReference type="EMBL" id="ROW09498.1"/>
    </source>
</evidence>
<keyword evidence="4" id="KW-1185">Reference proteome</keyword>
<evidence type="ECO:0000256" key="2">
    <source>
        <dbReference type="SAM" id="SignalP"/>
    </source>
</evidence>
<dbReference type="Proteomes" id="UP000283895">
    <property type="component" value="Unassembled WGS sequence"/>
</dbReference>
<proteinExistence type="predicted"/>
<feature type="region of interest" description="Disordered" evidence="1">
    <location>
        <begin position="176"/>
        <end position="199"/>
    </location>
</feature>
<accession>A0A423X164</accession>
<reference evidence="3 4" key="1">
    <citation type="submission" date="2015-09" db="EMBL/GenBank/DDBJ databases">
        <title>Host preference determinants of Valsa canker pathogens revealed by comparative genomics.</title>
        <authorList>
            <person name="Yin Z."/>
            <person name="Huang L."/>
        </authorList>
    </citation>
    <scope>NUCLEOTIDE SEQUENCE [LARGE SCALE GENOMIC DNA]</scope>
    <source>
        <strain evidence="3 4">03-1</strain>
    </source>
</reference>
<keyword evidence="2" id="KW-0732">Signal</keyword>
<feature type="signal peptide" evidence="2">
    <location>
        <begin position="1"/>
        <end position="26"/>
    </location>
</feature>
<feature type="chain" id="PRO_5018981681" evidence="2">
    <location>
        <begin position="27"/>
        <end position="221"/>
    </location>
</feature>